<dbReference type="InterPro" id="IPR015424">
    <property type="entry name" value="PyrdxlP-dep_Trfase"/>
</dbReference>
<evidence type="ECO:0000256" key="6">
    <source>
        <dbReference type="ARBA" id="ARBA00022898"/>
    </source>
</evidence>
<dbReference type="PANTHER" id="PTHR42885">
    <property type="entry name" value="HISTIDINOL-PHOSPHATE AMINOTRANSFERASE-RELATED"/>
    <property type="match status" value="1"/>
</dbReference>
<proteinExistence type="predicted"/>
<sequence>MTYVHRNHMTLLHGGQLEQIAQQYNIPLDHWLDVSTGIAPISYPIPALPVNIWQRLPQKSPELIAAAKQYYQCSQLIITNGSQAIIKALPTLYRQKNVLGNDVYLPERGYKEHAHAWQLAGYTVHFYQTLLPEMNDLLPNSVLVIINPNNPTGQFFNKRVIDKYQQQLKRLNGLLVLDEAFIDVMPDNESYCSNIARGIDDKNTTQNFTQIGNSHCLVLRSFGKFFGLAGIRIGFLVADSFWCQAFESVLGPWQVNGPAQVIAEHALKDTQWQQTQKETLHQLKVAQALMFAQVFPNTVLQSSHGCDLFITLHFHHQETAKKLYHLLCQQGVYCRLSDEQDTLRFGITTQALLPRLAAACEQACKLLLTPIKSVTTL</sequence>
<comment type="pathway">
    <text evidence="3">Cofactor biosynthesis; adenosylcobalamin biosynthesis.</text>
</comment>
<evidence type="ECO:0000256" key="4">
    <source>
        <dbReference type="ARBA" id="ARBA00012285"/>
    </source>
</evidence>
<dbReference type="PROSITE" id="PS00105">
    <property type="entry name" value="AA_TRANSFER_CLASS_1"/>
    <property type="match status" value="1"/>
</dbReference>
<keyword evidence="7 11" id="KW-0456">Lyase</keyword>
<dbReference type="EC" id="4.1.1.81" evidence="4"/>
<evidence type="ECO:0000256" key="7">
    <source>
        <dbReference type="ARBA" id="ARBA00023239"/>
    </source>
</evidence>
<accession>A0A8H2PKY6</accession>
<evidence type="ECO:0000256" key="3">
    <source>
        <dbReference type="ARBA" id="ARBA00004953"/>
    </source>
</evidence>
<comment type="cofactor">
    <cofactor evidence="1">
        <name>pyridoxal 5'-phosphate</name>
        <dbReference type="ChEBI" id="CHEBI:597326"/>
    </cofactor>
</comment>
<evidence type="ECO:0000256" key="1">
    <source>
        <dbReference type="ARBA" id="ARBA00001933"/>
    </source>
</evidence>
<dbReference type="GO" id="GO:0030170">
    <property type="term" value="F:pyridoxal phosphate binding"/>
    <property type="evidence" value="ECO:0007669"/>
    <property type="project" value="InterPro"/>
</dbReference>
<comment type="caution">
    <text evidence="11">The sequence shown here is derived from an EMBL/GenBank/DDBJ whole genome shotgun (WGS) entry which is preliminary data.</text>
</comment>
<dbReference type="NCBIfam" id="TIGR01140">
    <property type="entry name" value="L_thr_O3P_dcar"/>
    <property type="match status" value="1"/>
</dbReference>
<keyword evidence="6" id="KW-0663">Pyridoxal phosphate</keyword>
<evidence type="ECO:0000256" key="5">
    <source>
        <dbReference type="ARBA" id="ARBA00022573"/>
    </source>
</evidence>
<keyword evidence="12" id="KW-1185">Reference proteome</keyword>
<evidence type="ECO:0000259" key="10">
    <source>
        <dbReference type="Pfam" id="PF00155"/>
    </source>
</evidence>
<keyword evidence="5" id="KW-0169">Cobalamin biosynthesis</keyword>
<feature type="domain" description="Aminotransferase class I/classII large" evidence="10">
    <location>
        <begin position="60"/>
        <end position="358"/>
    </location>
</feature>
<dbReference type="Gene3D" id="3.40.640.10">
    <property type="entry name" value="Type I PLP-dependent aspartate aminotransferase-like (Major domain)"/>
    <property type="match status" value="1"/>
</dbReference>
<evidence type="ECO:0000256" key="2">
    <source>
        <dbReference type="ARBA" id="ARBA00003444"/>
    </source>
</evidence>
<evidence type="ECO:0000313" key="11">
    <source>
        <dbReference type="EMBL" id="TMM45979.1"/>
    </source>
</evidence>
<dbReference type="InterPro" id="IPR015421">
    <property type="entry name" value="PyrdxlP-dep_Trfase_major"/>
</dbReference>
<comment type="function">
    <text evidence="2">Decarboxylates L-threonine-O-3-phosphate to yield (R)-1-amino-2-propanol O-2-phosphate, the precursor for the linkage between the nucleotide loop and the corrin ring in cobalamin.</text>
</comment>
<dbReference type="UniPathway" id="UPA00148"/>
<dbReference type="Proteomes" id="UP000307702">
    <property type="component" value="Unassembled WGS sequence"/>
</dbReference>
<dbReference type="InterPro" id="IPR004839">
    <property type="entry name" value="Aminotransferase_I/II_large"/>
</dbReference>
<dbReference type="AlphaFoldDB" id="A0A8H2PKY6"/>
<dbReference type="Gene3D" id="3.90.1150.10">
    <property type="entry name" value="Aspartate Aminotransferase, domain 1"/>
    <property type="match status" value="1"/>
</dbReference>
<dbReference type="InterPro" id="IPR015422">
    <property type="entry name" value="PyrdxlP-dep_Trfase_small"/>
</dbReference>
<dbReference type="CDD" id="cd00609">
    <property type="entry name" value="AAT_like"/>
    <property type="match status" value="1"/>
</dbReference>
<dbReference type="InterPro" id="IPR004838">
    <property type="entry name" value="NHTrfase_class1_PyrdxlP-BS"/>
</dbReference>
<organism evidence="11 12">
    <name type="scientific">Colwellia ponticola</name>
    <dbReference type="NCBI Taxonomy" id="2304625"/>
    <lineage>
        <taxon>Bacteria</taxon>
        <taxon>Pseudomonadati</taxon>
        <taxon>Pseudomonadota</taxon>
        <taxon>Gammaproteobacteria</taxon>
        <taxon>Alteromonadales</taxon>
        <taxon>Colwelliaceae</taxon>
        <taxon>Colwellia</taxon>
    </lineage>
</organism>
<dbReference type="PANTHER" id="PTHR42885:SF1">
    <property type="entry name" value="THREONINE-PHOSPHATE DECARBOXYLASE"/>
    <property type="match status" value="1"/>
</dbReference>
<dbReference type="GO" id="GO:0048472">
    <property type="term" value="F:threonine-phosphate decarboxylase activity"/>
    <property type="evidence" value="ECO:0007669"/>
    <property type="project" value="UniProtKB-EC"/>
</dbReference>
<comment type="catalytic activity">
    <reaction evidence="9">
        <text>O-phospho-L-threonine + H(+) = (R)-1-aminopropan-2-yl phosphate + CO2</text>
        <dbReference type="Rhea" id="RHEA:11492"/>
        <dbReference type="ChEBI" id="CHEBI:15378"/>
        <dbReference type="ChEBI" id="CHEBI:16526"/>
        <dbReference type="ChEBI" id="CHEBI:58563"/>
        <dbReference type="ChEBI" id="CHEBI:58675"/>
        <dbReference type="EC" id="4.1.1.81"/>
    </reaction>
</comment>
<dbReference type="InterPro" id="IPR005860">
    <property type="entry name" value="CobD"/>
</dbReference>
<evidence type="ECO:0000256" key="8">
    <source>
        <dbReference type="ARBA" id="ARBA00029996"/>
    </source>
</evidence>
<evidence type="ECO:0000313" key="12">
    <source>
        <dbReference type="Proteomes" id="UP000307702"/>
    </source>
</evidence>
<gene>
    <name evidence="11" type="ORF">FCS21_06545</name>
</gene>
<dbReference type="Pfam" id="PF00155">
    <property type="entry name" value="Aminotran_1_2"/>
    <property type="match status" value="1"/>
</dbReference>
<dbReference type="GO" id="GO:0009236">
    <property type="term" value="P:cobalamin biosynthetic process"/>
    <property type="evidence" value="ECO:0007669"/>
    <property type="project" value="UniProtKB-UniPathway"/>
</dbReference>
<name>A0A8H2PKY6_9GAMM</name>
<protein>
    <recommendedName>
        <fullName evidence="4">threonine-phosphate decarboxylase</fullName>
        <ecNumber evidence="4">4.1.1.81</ecNumber>
    </recommendedName>
    <alternativeName>
        <fullName evidence="8">L-threonine-O-3-phosphate decarboxylase</fullName>
    </alternativeName>
</protein>
<dbReference type="OrthoDB" id="9799304at2"/>
<reference evidence="11 12" key="1">
    <citation type="submission" date="2019-05" db="EMBL/GenBank/DDBJ databases">
        <title>Colwellia ponticola sp. nov., isolated from seawater.</title>
        <authorList>
            <person name="Yoon J.-H."/>
        </authorList>
    </citation>
    <scope>NUCLEOTIDE SEQUENCE [LARGE SCALE GENOMIC DNA]</scope>
    <source>
        <strain evidence="11 12">OISW-25</strain>
    </source>
</reference>
<dbReference type="SUPFAM" id="SSF53383">
    <property type="entry name" value="PLP-dependent transferases"/>
    <property type="match status" value="1"/>
</dbReference>
<evidence type="ECO:0000256" key="9">
    <source>
        <dbReference type="ARBA" id="ARBA00048531"/>
    </source>
</evidence>
<dbReference type="EMBL" id="SZVP01000004">
    <property type="protein sequence ID" value="TMM45979.1"/>
    <property type="molecule type" value="Genomic_DNA"/>
</dbReference>